<dbReference type="OrthoDB" id="9810250at2"/>
<dbReference type="InterPro" id="IPR050624">
    <property type="entry name" value="HTH-type_Tx_Regulator"/>
</dbReference>
<dbReference type="InterPro" id="IPR009057">
    <property type="entry name" value="Homeodomain-like_sf"/>
</dbReference>
<evidence type="ECO:0000313" key="3">
    <source>
        <dbReference type="Proteomes" id="UP000004959"/>
    </source>
</evidence>
<dbReference type="PATRIC" id="fig|1045004.4.peg.689"/>
<evidence type="ECO:0000313" key="2">
    <source>
        <dbReference type="EMBL" id="EHN58800.1"/>
    </source>
</evidence>
<keyword evidence="3" id="KW-1185">Reference proteome</keyword>
<dbReference type="PANTHER" id="PTHR43479">
    <property type="entry name" value="ACREF/ENVCD OPERON REPRESSOR-RELATED"/>
    <property type="match status" value="1"/>
</dbReference>
<dbReference type="Pfam" id="PF14278">
    <property type="entry name" value="TetR_C_8"/>
    <property type="match status" value="1"/>
</dbReference>
<reference evidence="2 3" key="1">
    <citation type="journal article" date="2012" name="PLoS ONE">
        <title>Functional divergence in the genus oenococcus as predicted by genome sequencing of the newly-described species, Oenococcus kitaharae.</title>
        <authorList>
            <person name="Borneman A.R."/>
            <person name="McCarthy J.M."/>
            <person name="Chambers P.J."/>
            <person name="Bartowsky E.J."/>
        </authorList>
    </citation>
    <scope>NUCLEOTIDE SEQUENCE [LARGE SCALE GENOMIC DNA]</scope>
    <source>
        <strain evidence="3">DSM17330</strain>
    </source>
</reference>
<comment type="caution">
    <text evidence="2">The sequence shown here is derived from an EMBL/GenBank/DDBJ whole genome shotgun (WGS) entry which is preliminary data.</text>
</comment>
<accession>G9WF80</accession>
<dbReference type="RefSeq" id="WP_007745333.1">
    <property type="nucleotide sequence ID" value="NZ_CM001398.1"/>
</dbReference>
<sequence>MANVQNNKKRRTSILKIEKALVTLLQEHDLHQISIIDICQEAHLNRSTFYANFLDIYDLIDQLQSRMLADFKGLYQEESQGQHNSNDFTKLFRHIQQNQPFYTTYFKLKLDTLVNISDYDIHLAQRLFDNRNLDYHKEFFRAGITAIIKKWLDHNCDLSPEEMSDILATEYQNKI</sequence>
<dbReference type="STRING" id="336988.NT96_08885"/>
<dbReference type="PANTHER" id="PTHR43479:SF7">
    <property type="entry name" value="TETR-FAMILY TRANSCRIPTIONAL REGULATOR"/>
    <property type="match status" value="1"/>
</dbReference>
<name>G9WF80_9LACO</name>
<organism evidence="2 3">
    <name type="scientific">Oenococcus kitaharae DSM 17330</name>
    <dbReference type="NCBI Taxonomy" id="1045004"/>
    <lineage>
        <taxon>Bacteria</taxon>
        <taxon>Bacillati</taxon>
        <taxon>Bacillota</taxon>
        <taxon>Bacilli</taxon>
        <taxon>Lactobacillales</taxon>
        <taxon>Lactobacillaceae</taxon>
        <taxon>Oenococcus</taxon>
    </lineage>
</organism>
<feature type="domain" description="Transcriptional regulator TetR C-terminal Firmicutes type" evidence="1">
    <location>
        <begin position="87"/>
        <end position="168"/>
    </location>
</feature>
<dbReference type="HOGENOM" id="CLU_087539_0_1_9"/>
<dbReference type="InterPro" id="IPR039532">
    <property type="entry name" value="TetR_C_Firmicutes"/>
</dbReference>
<proteinExistence type="predicted"/>
<protein>
    <submittedName>
        <fullName evidence="2">TetR family HTH transcriptional regulator</fullName>
    </submittedName>
</protein>
<dbReference type="eggNOG" id="COG1309">
    <property type="taxonomic scope" value="Bacteria"/>
</dbReference>
<evidence type="ECO:0000259" key="1">
    <source>
        <dbReference type="Pfam" id="PF14278"/>
    </source>
</evidence>
<dbReference type="Gene3D" id="1.10.357.10">
    <property type="entry name" value="Tetracycline Repressor, domain 2"/>
    <property type="match status" value="1"/>
</dbReference>
<dbReference type="SUPFAM" id="SSF46689">
    <property type="entry name" value="Homeodomain-like"/>
    <property type="match status" value="1"/>
</dbReference>
<dbReference type="AlphaFoldDB" id="G9WF80"/>
<dbReference type="EMBL" id="AFVZ01000001">
    <property type="protein sequence ID" value="EHN58800.1"/>
    <property type="molecule type" value="Genomic_DNA"/>
</dbReference>
<dbReference type="Proteomes" id="UP000004959">
    <property type="component" value="Chromosome"/>
</dbReference>
<gene>
    <name evidence="2" type="ORF">OKIT_0689</name>
</gene>